<name>A0A088E350_9CREN</name>
<evidence type="ECO:0000313" key="12">
    <source>
        <dbReference type="Proteomes" id="UP000062475"/>
    </source>
</evidence>
<sequence length="449" mass="51769">MKTVQLALVVDANGSPLSPEKQLAVAISKALSKRTRVNSITLVGWPILLMRMEDSGGYLLFDETGRIDSTFNRTVLADYEHYLNSFSKITSPDEFLNLVKRIPWTEPRGKESVRLKGVISDDITSLLKNPSMSLPVYILERRITEDVASLEVEEWKRLQEIVNSELNKIDEYVKSFIAISDTFIGKIAEERRRIESLYDQEIEKTKAEMEQLLKQRKPIAYEEVKKKVSEFAPRLSEIYGVIAKTRLDLEGGSVSQKQISSLESAKDKLMKDLEAQVNQVLEPYRAEVRVYREKIDSLVAKKNQELAQVDSKLEASRKIVNEVKSALESVKELKKRELNELSSLARRTIYIDEKLEVIIPFLVVKDDYGFTQVVSPLMYRGRNRSLLGLGSRLDNMYSIIDEERMTSFSIPSVDLRDNVRGLRHEIERGIDWLDEEGWKVRKLFEDFYF</sequence>
<dbReference type="Proteomes" id="UP000061362">
    <property type="component" value="Chromosome"/>
</dbReference>
<gene>
    <name evidence="2" type="ORF">HA72_0707</name>
    <name evidence="3" type="ORF">MsedA_0720</name>
    <name evidence="4" type="ORF">MsedB_0720</name>
    <name evidence="5" type="ORF">MsedC_0719</name>
    <name evidence="6" type="ORF">MsedD_0720</name>
    <name evidence="7" type="ORF">MsedE_0720</name>
</gene>
<dbReference type="EMBL" id="CP012176">
    <property type="protein sequence ID" value="AKV82793.1"/>
    <property type="molecule type" value="Genomic_DNA"/>
</dbReference>
<dbReference type="EMBL" id="CP012174">
    <property type="protein sequence ID" value="AKV78300.1"/>
    <property type="molecule type" value="Genomic_DNA"/>
</dbReference>
<keyword evidence="1" id="KW-0175">Coiled coil</keyword>
<dbReference type="GeneID" id="91755160"/>
<feature type="coiled-coil region" evidence="1">
    <location>
        <begin position="320"/>
        <end position="347"/>
    </location>
</feature>
<dbReference type="EMBL" id="CP008822">
    <property type="protein sequence ID" value="AIM26869.1"/>
    <property type="molecule type" value="Genomic_DNA"/>
</dbReference>
<evidence type="ECO:0000313" key="6">
    <source>
        <dbReference type="EMBL" id="AKV80545.1"/>
    </source>
</evidence>
<evidence type="ECO:0000313" key="3">
    <source>
        <dbReference type="EMBL" id="AKV73809.1"/>
    </source>
</evidence>
<evidence type="ECO:0000256" key="1">
    <source>
        <dbReference type="SAM" id="Coils"/>
    </source>
</evidence>
<evidence type="ECO:0000313" key="13">
    <source>
        <dbReference type="Proteomes" id="UP000068832"/>
    </source>
</evidence>
<evidence type="ECO:0000313" key="4">
    <source>
        <dbReference type="EMBL" id="AKV76049.1"/>
    </source>
</evidence>
<dbReference type="Proteomes" id="UP000029084">
    <property type="component" value="Chromosome"/>
</dbReference>
<dbReference type="Proteomes" id="UP000068832">
    <property type="component" value="Chromosome"/>
</dbReference>
<dbReference type="RefSeq" id="WP_012020669.1">
    <property type="nucleotide sequence ID" value="NZ_CP008822.1"/>
</dbReference>
<protein>
    <submittedName>
        <fullName evidence="2">Uncharacterized protein</fullName>
    </submittedName>
</protein>
<evidence type="ECO:0000313" key="2">
    <source>
        <dbReference type="EMBL" id="AIM26869.1"/>
    </source>
</evidence>
<dbReference type="OrthoDB" id="40851at2157"/>
<evidence type="ECO:0000313" key="5">
    <source>
        <dbReference type="EMBL" id="AKV78300.1"/>
    </source>
</evidence>
<dbReference type="Proteomes" id="UP000062475">
    <property type="component" value="Chromosome"/>
</dbReference>
<dbReference type="OMA" id="IYPPFND"/>
<dbReference type="Proteomes" id="UP000062398">
    <property type="component" value="Chromosome"/>
</dbReference>
<reference evidence="7 9" key="3">
    <citation type="submission" date="2015-07" db="EMBL/GenBank/DDBJ databases">
        <title>Physiological, transcriptional responses and genome re-sequencing of acid resistant extremely thermoacidophilic Metallosphaera sedula SARC-M1.</title>
        <authorList>
            <person name="Ai C."/>
            <person name="McCarthy S."/>
            <person name="Eckrich V."/>
            <person name="Rudrappa D."/>
            <person name="Qiu G."/>
            <person name="Blum P."/>
        </authorList>
    </citation>
    <scope>NUCLEOTIDE SEQUENCE [LARGE SCALE GENOMIC DNA]</scope>
    <source>
        <strain evidence="7 9">SARC-M1</strain>
    </source>
</reference>
<organism evidence="2 8">
    <name type="scientific">Metallosphaera sedula</name>
    <dbReference type="NCBI Taxonomy" id="43687"/>
    <lineage>
        <taxon>Archaea</taxon>
        <taxon>Thermoproteota</taxon>
        <taxon>Thermoprotei</taxon>
        <taxon>Sulfolobales</taxon>
        <taxon>Sulfolobaceae</taxon>
        <taxon>Metallosphaera</taxon>
    </lineage>
</organism>
<evidence type="ECO:0000313" key="8">
    <source>
        <dbReference type="Proteomes" id="UP000029084"/>
    </source>
</evidence>
<evidence type="ECO:0000313" key="9">
    <source>
        <dbReference type="Proteomes" id="UP000056255"/>
    </source>
</evidence>
<proteinExistence type="predicted"/>
<accession>A0A088E350</accession>
<dbReference type="EMBL" id="CP012173">
    <property type="protein sequence ID" value="AKV76049.1"/>
    <property type="molecule type" value="Genomic_DNA"/>
</dbReference>
<dbReference type="PATRIC" id="fig|43687.5.peg.722"/>
<evidence type="ECO:0000313" key="10">
    <source>
        <dbReference type="Proteomes" id="UP000061362"/>
    </source>
</evidence>
<evidence type="ECO:0000313" key="7">
    <source>
        <dbReference type="EMBL" id="AKV82793.1"/>
    </source>
</evidence>
<dbReference type="Proteomes" id="UP000056255">
    <property type="component" value="Chromosome"/>
</dbReference>
<evidence type="ECO:0000313" key="11">
    <source>
        <dbReference type="Proteomes" id="UP000062398"/>
    </source>
</evidence>
<reference evidence="10 11" key="2">
    <citation type="journal article" date="2015" name="Genome Announc.">
        <title>Complete Genome Sequences of Evolved Arsenate-Resistant Metallosphaera sedula Strains.</title>
        <authorList>
            <person name="Ai C."/>
            <person name="McCarthy S."/>
            <person name="Schackwitz W."/>
            <person name="Martin J."/>
            <person name="Lipzen A."/>
            <person name="Blum P."/>
        </authorList>
    </citation>
    <scope>NUCLEOTIDE SEQUENCE [LARGE SCALE GENOMIC DNA]</scope>
    <source>
        <strain evidence="5 11">ARS120-1</strain>
        <strain evidence="6 10">ARS120-2</strain>
        <strain evidence="3 13">ARS50-1</strain>
        <strain evidence="4 12">ARS50-2</strain>
    </source>
</reference>
<dbReference type="EMBL" id="CP012172">
    <property type="protein sequence ID" value="AKV73809.1"/>
    <property type="molecule type" value="Genomic_DNA"/>
</dbReference>
<dbReference type="EMBL" id="CP012175">
    <property type="protein sequence ID" value="AKV80545.1"/>
    <property type="molecule type" value="Genomic_DNA"/>
</dbReference>
<dbReference type="AlphaFoldDB" id="A0A088E350"/>
<reference evidence="2 8" key="1">
    <citation type="journal article" date="2014" name="J. Bacteriol.">
        <title>Role of an Archaeal PitA Transporter in the Copper and Arsenic Resistance of Metallosphaera sedula, an Extreme Thermoacidophile.</title>
        <authorList>
            <person name="McCarthy S."/>
            <person name="Ai C."/>
            <person name="Wheaton G."/>
            <person name="Tevatia R."/>
            <person name="Eckrich V."/>
            <person name="Kelly R."/>
            <person name="Blum P."/>
        </authorList>
    </citation>
    <scope>NUCLEOTIDE SEQUENCE [LARGE SCALE GENOMIC DNA]</scope>
    <source>
        <strain evidence="2 8">CuR1</strain>
    </source>
</reference>